<evidence type="ECO:0000313" key="8">
    <source>
        <dbReference type="EMBL" id="GAA2134343.1"/>
    </source>
</evidence>
<gene>
    <name evidence="8" type="ORF">GCM10009843_40690</name>
</gene>
<feature type="transmembrane region" description="Helical" evidence="6">
    <location>
        <begin position="266"/>
        <end position="291"/>
    </location>
</feature>
<keyword evidence="9" id="KW-1185">Reference proteome</keyword>
<dbReference type="EMBL" id="BAAAQQ010000014">
    <property type="protein sequence ID" value="GAA2134343.1"/>
    <property type="molecule type" value="Genomic_DNA"/>
</dbReference>
<keyword evidence="5 6" id="KW-0472">Membrane</keyword>
<sequence length="811" mass="82858">MSRATRGARVRRGTLLTLLAMTAVVTAGLVTVLGFGEVLLSSAADGETPVSISRWLSLPLLVIGAVAVPAVGHELALARREEVGLARLRGMHGRRLVTFLLAEPFVAIVLGGIVGLVLGLAGTWLTTRFWLEEAGVAISAWTSGAAVVVVLVATAGVALGMAAASREPLSDQVSIATRAKPATAAALFGSVVVLAAAGIAVYRAGRETDPDLVVLAGPALVGLAAGQLTVWLLRGVARVATARTTGSALPAFLATRRVGRGADRGTALRLLVAAGAVGTLAATGAAGISGWTDDNARLTAGAPTRVDLDELNAREAVTLTEELDPNGRWLTAAVYVDDDNPLRRRAFVDTERYVGIIGDFYSGTPADDVVAGAEGLAIDSPDPLVGDTVEVVADGIPYRLDNASAVFGGDAPPLDGAVEVTIDYVATDGTPGTSILVLRARADGGTVSAGEPLENCADGCVVRQASVETGIVFQGDFFVVGDTRFNEASGSRSTQLRTLRFGDTDLTQVPWRVVEIDSLRKDERGSVQPDEGGGLLVRTAIDGTVRADLGGVDRTLPLLVTAGLDFGETGPVVLGPGGDDNAAEVVSTLPGLPFVEGSGMLADLPSVLYGSGPTIPGADVMVLAADDTPASVIARLREAGGTVRTLEEIETADRLATGAVTARVYAVLAGCCLSVALLAFIASAARQRAAYRTDVAALRVVGVPPGQIRSAGVGELALLAGIAVVAGTGAGLIASRLLLDALPLATVPEFGVPLQAASSVLPAIGTGLLLALVVVVVAGRGRRLDLDRTRPAILRDEQPPVVGHRGRVAAR</sequence>
<feature type="transmembrane region" description="Helical" evidence="6">
    <location>
        <begin position="759"/>
        <end position="778"/>
    </location>
</feature>
<comment type="caution">
    <text evidence="8">The sequence shown here is derived from an EMBL/GenBank/DDBJ whole genome shotgun (WGS) entry which is preliminary data.</text>
</comment>
<keyword evidence="3 6" id="KW-0812">Transmembrane</keyword>
<evidence type="ECO:0000256" key="6">
    <source>
        <dbReference type="SAM" id="Phobius"/>
    </source>
</evidence>
<evidence type="ECO:0000256" key="1">
    <source>
        <dbReference type="ARBA" id="ARBA00004651"/>
    </source>
</evidence>
<name>A0ABP5KTX7_9ACTN</name>
<evidence type="ECO:0000259" key="7">
    <source>
        <dbReference type="Pfam" id="PF02687"/>
    </source>
</evidence>
<evidence type="ECO:0000313" key="9">
    <source>
        <dbReference type="Proteomes" id="UP001500575"/>
    </source>
</evidence>
<reference evidence="9" key="1">
    <citation type="journal article" date="2019" name="Int. J. Syst. Evol. Microbiol.">
        <title>The Global Catalogue of Microorganisms (GCM) 10K type strain sequencing project: providing services to taxonomists for standard genome sequencing and annotation.</title>
        <authorList>
            <consortium name="The Broad Institute Genomics Platform"/>
            <consortium name="The Broad Institute Genome Sequencing Center for Infectious Disease"/>
            <person name="Wu L."/>
            <person name="Ma J."/>
        </authorList>
    </citation>
    <scope>NUCLEOTIDE SEQUENCE [LARGE SCALE GENOMIC DNA]</scope>
    <source>
        <strain evidence="9">JCM 16021</strain>
    </source>
</reference>
<feature type="transmembrane region" description="Helical" evidence="6">
    <location>
        <begin position="138"/>
        <end position="161"/>
    </location>
</feature>
<feature type="domain" description="ABC3 transporter permease C-terminal" evidence="7">
    <location>
        <begin position="667"/>
        <end position="778"/>
    </location>
</feature>
<evidence type="ECO:0000256" key="3">
    <source>
        <dbReference type="ARBA" id="ARBA00022692"/>
    </source>
</evidence>
<feature type="transmembrane region" description="Helical" evidence="6">
    <location>
        <begin position="214"/>
        <end position="233"/>
    </location>
</feature>
<feature type="transmembrane region" description="Helical" evidence="6">
    <location>
        <begin position="55"/>
        <end position="76"/>
    </location>
</feature>
<protein>
    <recommendedName>
        <fullName evidence="7">ABC3 transporter permease C-terminal domain-containing protein</fullName>
    </recommendedName>
</protein>
<keyword evidence="4 6" id="KW-1133">Transmembrane helix</keyword>
<evidence type="ECO:0000256" key="2">
    <source>
        <dbReference type="ARBA" id="ARBA00022475"/>
    </source>
</evidence>
<proteinExistence type="predicted"/>
<comment type="subcellular location">
    <subcellularLocation>
        <location evidence="1">Cell membrane</location>
        <topology evidence="1">Multi-pass membrane protein</topology>
    </subcellularLocation>
</comment>
<dbReference type="Proteomes" id="UP001500575">
    <property type="component" value="Unassembled WGS sequence"/>
</dbReference>
<dbReference type="InterPro" id="IPR003838">
    <property type="entry name" value="ABC3_permease_C"/>
</dbReference>
<keyword evidence="2" id="KW-1003">Cell membrane</keyword>
<evidence type="ECO:0000256" key="5">
    <source>
        <dbReference type="ARBA" id="ARBA00023136"/>
    </source>
</evidence>
<feature type="transmembrane region" description="Helical" evidence="6">
    <location>
        <begin position="716"/>
        <end position="739"/>
    </location>
</feature>
<organism evidence="8 9">
    <name type="scientific">Nocardioides bigeumensis</name>
    <dbReference type="NCBI Taxonomy" id="433657"/>
    <lineage>
        <taxon>Bacteria</taxon>
        <taxon>Bacillati</taxon>
        <taxon>Actinomycetota</taxon>
        <taxon>Actinomycetes</taxon>
        <taxon>Propionibacteriales</taxon>
        <taxon>Nocardioidaceae</taxon>
        <taxon>Nocardioides</taxon>
    </lineage>
</organism>
<dbReference type="Pfam" id="PF02687">
    <property type="entry name" value="FtsX"/>
    <property type="match status" value="1"/>
</dbReference>
<feature type="transmembrane region" description="Helical" evidence="6">
    <location>
        <begin position="664"/>
        <end position="682"/>
    </location>
</feature>
<feature type="transmembrane region" description="Helical" evidence="6">
    <location>
        <begin position="182"/>
        <end position="202"/>
    </location>
</feature>
<feature type="transmembrane region" description="Helical" evidence="6">
    <location>
        <begin position="96"/>
        <end position="118"/>
    </location>
</feature>
<dbReference type="RefSeq" id="WP_344305697.1">
    <property type="nucleotide sequence ID" value="NZ_BAAAQQ010000014.1"/>
</dbReference>
<evidence type="ECO:0000256" key="4">
    <source>
        <dbReference type="ARBA" id="ARBA00022989"/>
    </source>
</evidence>
<accession>A0ABP5KTX7</accession>
<feature type="transmembrane region" description="Helical" evidence="6">
    <location>
        <begin position="12"/>
        <end position="35"/>
    </location>
</feature>